<dbReference type="PANTHER" id="PTHR30238:SF0">
    <property type="entry name" value="THYLAKOID MEMBRANE PROTEIN TERC, CHLOROPLASTIC"/>
    <property type="match status" value="1"/>
</dbReference>
<organism evidence="7 8">
    <name type="scientific">Micromonospora purpureochromogenes</name>
    <dbReference type="NCBI Taxonomy" id="47872"/>
    <lineage>
        <taxon>Bacteria</taxon>
        <taxon>Bacillati</taxon>
        <taxon>Actinomycetota</taxon>
        <taxon>Actinomycetes</taxon>
        <taxon>Micromonosporales</taxon>
        <taxon>Micromonosporaceae</taxon>
        <taxon>Micromonospora</taxon>
    </lineage>
</organism>
<dbReference type="InterPro" id="IPR022369">
    <property type="entry name" value="Integral_membrane_TerC_rswitch"/>
</dbReference>
<name>A0A1C4ZQ77_9ACTN</name>
<dbReference type="GO" id="GO:0016020">
    <property type="term" value="C:membrane"/>
    <property type="evidence" value="ECO:0007669"/>
    <property type="project" value="UniProtKB-SubCell"/>
</dbReference>
<keyword evidence="4 6" id="KW-1133">Transmembrane helix</keyword>
<feature type="transmembrane region" description="Helical" evidence="6">
    <location>
        <begin position="133"/>
        <end position="153"/>
    </location>
</feature>
<feature type="transmembrane region" description="Helical" evidence="6">
    <location>
        <begin position="283"/>
        <end position="305"/>
    </location>
</feature>
<feature type="transmembrane region" description="Helical" evidence="6">
    <location>
        <begin position="12"/>
        <end position="30"/>
    </location>
</feature>
<evidence type="ECO:0000313" key="7">
    <source>
        <dbReference type="EMBL" id="SCF35190.1"/>
    </source>
</evidence>
<gene>
    <name evidence="7" type="ORF">GA0074696_4731</name>
</gene>
<comment type="similarity">
    <text evidence="2">Belongs to the TerC family.</text>
</comment>
<reference evidence="7 8" key="1">
    <citation type="submission" date="2016-06" db="EMBL/GenBank/DDBJ databases">
        <authorList>
            <person name="Kjaerup R.B."/>
            <person name="Dalgaard T.S."/>
            <person name="Juul-Madsen H.R."/>
        </authorList>
    </citation>
    <scope>NUCLEOTIDE SEQUENCE [LARGE SCALE GENOMIC DNA]</scope>
    <source>
        <strain evidence="7 8">DSM 43821</strain>
    </source>
</reference>
<feature type="transmembrane region" description="Helical" evidence="6">
    <location>
        <begin position="70"/>
        <end position="95"/>
    </location>
</feature>
<evidence type="ECO:0000313" key="8">
    <source>
        <dbReference type="Proteomes" id="UP000198228"/>
    </source>
</evidence>
<comment type="subcellular location">
    <subcellularLocation>
        <location evidence="1">Membrane</location>
        <topology evidence="1">Multi-pass membrane protein</topology>
    </subcellularLocation>
</comment>
<feature type="transmembrane region" description="Helical" evidence="6">
    <location>
        <begin position="197"/>
        <end position="222"/>
    </location>
</feature>
<evidence type="ECO:0000256" key="4">
    <source>
        <dbReference type="ARBA" id="ARBA00022989"/>
    </source>
</evidence>
<dbReference type="PANTHER" id="PTHR30238">
    <property type="entry name" value="MEMBRANE BOUND PREDICTED REDOX MODULATOR"/>
    <property type="match status" value="1"/>
</dbReference>
<feature type="transmembrane region" description="Helical" evidence="6">
    <location>
        <begin position="228"/>
        <end position="248"/>
    </location>
</feature>
<accession>A0A1C4ZQ77</accession>
<keyword evidence="5 6" id="KW-0472">Membrane</keyword>
<feature type="transmembrane region" description="Helical" evidence="6">
    <location>
        <begin position="42"/>
        <end position="64"/>
    </location>
</feature>
<dbReference type="EMBL" id="LT607410">
    <property type="protein sequence ID" value="SCF35190.1"/>
    <property type="molecule type" value="Genomic_DNA"/>
</dbReference>
<dbReference type="AlphaFoldDB" id="A0A1C4ZQ77"/>
<protein>
    <submittedName>
        <fullName evidence="7">Tellurite resistance protein TerC</fullName>
    </submittedName>
</protein>
<evidence type="ECO:0000256" key="6">
    <source>
        <dbReference type="SAM" id="Phobius"/>
    </source>
</evidence>
<sequence>MDPGMFPAPLWAWAAIGAVIAVMLAADVLSHRDNHVIELREALIWSGVWIAAGLAFGLIVWVGWGGEPAVAYYSGYLLEKALSVDNVFVFALLFGYFRVPEKYQHKVLFWGVVGALAFRLVFIFAGAELLHRLTFAGFVLGAFLIWTGWRLAVRGEPDVDPDRNVVVRFFRRVVPTEQRYHGDRFTVRVDSRRRATLLLVALVAIEATDVVFAIDSVAAILAITTNTFLVWTATAFAVLGLRSLYFCLAGLLRHFGHLRYGLAVLLAFAGAKLILAETPVGTLPLWLTLLVVVLTLSVSIGWSVLAARRDRRRHAGG</sequence>
<dbReference type="Pfam" id="PF03741">
    <property type="entry name" value="TerC"/>
    <property type="match status" value="1"/>
</dbReference>
<proteinExistence type="inferred from homology"/>
<evidence type="ECO:0000256" key="3">
    <source>
        <dbReference type="ARBA" id="ARBA00022692"/>
    </source>
</evidence>
<feature type="transmembrane region" description="Helical" evidence="6">
    <location>
        <begin position="260"/>
        <end position="277"/>
    </location>
</feature>
<dbReference type="InterPro" id="IPR005496">
    <property type="entry name" value="Integral_membrane_TerC"/>
</dbReference>
<dbReference type="NCBIfam" id="TIGR03718">
    <property type="entry name" value="R_switched_Alx"/>
    <property type="match status" value="1"/>
</dbReference>
<evidence type="ECO:0000256" key="5">
    <source>
        <dbReference type="ARBA" id="ARBA00023136"/>
    </source>
</evidence>
<feature type="transmembrane region" description="Helical" evidence="6">
    <location>
        <begin position="107"/>
        <end position="127"/>
    </location>
</feature>
<keyword evidence="3 6" id="KW-0812">Transmembrane</keyword>
<evidence type="ECO:0000256" key="2">
    <source>
        <dbReference type="ARBA" id="ARBA00007511"/>
    </source>
</evidence>
<dbReference type="Proteomes" id="UP000198228">
    <property type="component" value="Chromosome I"/>
</dbReference>
<evidence type="ECO:0000256" key="1">
    <source>
        <dbReference type="ARBA" id="ARBA00004141"/>
    </source>
</evidence>